<sequence length="253" mass="29254">MNTPGNLEILNHQLNIQNNKLSLQIEVLSQQVQILLNQIEQLQEKAMLYQNLKDENITLKKDIMNLQEQIQAQESESYFVQENKFNQQLDEMQKRHKKQIQDLKSLYEDKIILLQNEKSSIQDQAMQMGLSNLTSKSLEQQAAKIIQISHKLEKTLSDLPSQSPSHGHIGLSKEMYDQMIEQLKSKSTKNIILDKLPDQQNFSQRYKQASIANIKKDPNFSVKRILHYNKPQESPITQNSGNALTISTLTKRS</sequence>
<gene>
    <name evidence="3" type="ORF">PSON_ATCC_30995.1.T0580169</name>
</gene>
<dbReference type="AlphaFoldDB" id="A0A8S1NKL8"/>
<evidence type="ECO:0000256" key="1">
    <source>
        <dbReference type="SAM" id="Coils"/>
    </source>
</evidence>
<name>A0A8S1NKL8_9CILI</name>
<dbReference type="OrthoDB" id="303840at2759"/>
<reference evidence="3" key="1">
    <citation type="submission" date="2021-01" db="EMBL/GenBank/DDBJ databases">
        <authorList>
            <consortium name="Genoscope - CEA"/>
            <person name="William W."/>
        </authorList>
    </citation>
    <scope>NUCLEOTIDE SEQUENCE</scope>
</reference>
<dbReference type="Proteomes" id="UP000692954">
    <property type="component" value="Unassembled WGS sequence"/>
</dbReference>
<dbReference type="EMBL" id="CAJJDN010000058">
    <property type="protein sequence ID" value="CAD8092009.1"/>
    <property type="molecule type" value="Genomic_DNA"/>
</dbReference>
<comment type="caution">
    <text evidence="3">The sequence shown here is derived from an EMBL/GenBank/DDBJ whole genome shotgun (WGS) entry which is preliminary data.</text>
</comment>
<feature type="coiled-coil region" evidence="1">
    <location>
        <begin position="11"/>
        <end position="109"/>
    </location>
</feature>
<organism evidence="3 4">
    <name type="scientific">Paramecium sonneborni</name>
    <dbReference type="NCBI Taxonomy" id="65129"/>
    <lineage>
        <taxon>Eukaryota</taxon>
        <taxon>Sar</taxon>
        <taxon>Alveolata</taxon>
        <taxon>Ciliophora</taxon>
        <taxon>Intramacronucleata</taxon>
        <taxon>Oligohymenophorea</taxon>
        <taxon>Peniculida</taxon>
        <taxon>Parameciidae</taxon>
        <taxon>Paramecium</taxon>
    </lineage>
</organism>
<proteinExistence type="predicted"/>
<evidence type="ECO:0000313" key="3">
    <source>
        <dbReference type="EMBL" id="CAD8092009.1"/>
    </source>
</evidence>
<evidence type="ECO:0000313" key="4">
    <source>
        <dbReference type="Proteomes" id="UP000692954"/>
    </source>
</evidence>
<feature type="region of interest" description="Disordered" evidence="2">
    <location>
        <begin position="232"/>
        <end position="253"/>
    </location>
</feature>
<keyword evidence="4" id="KW-1185">Reference proteome</keyword>
<protein>
    <submittedName>
        <fullName evidence="3">Uncharacterized protein</fullName>
    </submittedName>
</protein>
<keyword evidence="1" id="KW-0175">Coiled coil</keyword>
<accession>A0A8S1NKL8</accession>
<evidence type="ECO:0000256" key="2">
    <source>
        <dbReference type="SAM" id="MobiDB-lite"/>
    </source>
</evidence>